<comment type="caution">
    <text evidence="4">The sequence shown here is derived from an EMBL/GenBank/DDBJ whole genome shotgun (WGS) entry which is preliminary data.</text>
</comment>
<dbReference type="Proteomes" id="UP000538196">
    <property type="component" value="Unassembled WGS sequence"/>
</dbReference>
<sequence length="393" mass="40619">MSGSRAARAAGVAAVAATVLAVLAACAPPAPSPTASRTATSTPQPRPTGTSSAVAAVPLQPAGDATVLETGLDAPWSIVPLPSGSALISERDSGLIRERLPQGGLRDVRTVPGVVHAGEGGLLGLAVPAGSEPARLYAYETTADDNRVVRLPLTGVPGSYTIGAPETVIAGLPKGSNHNGGRIAFGPDGMLYVTVGDAGDTDRAQDLSSLGGKILRVTPDGQVPADNPFPGSPVWSYGHRNPQGIGWDSRGTMWASEFGQDTWDELNIIRPGADYGWPVVEGIAGDPKYTDPVQQWRTSEASPSGLAVVGDTIFIAALRGERLWTVWSTAGGAPVTAEAFFDGTYGRLRDVVSRGDRLWVLTNNTDGRGDPRSGDDRLLEVALAPADPARLPG</sequence>
<dbReference type="RefSeq" id="WP_183428858.1">
    <property type="nucleotide sequence ID" value="NZ_JACHVP010000005.1"/>
</dbReference>
<reference evidence="4 5" key="1">
    <citation type="submission" date="2020-08" db="EMBL/GenBank/DDBJ databases">
        <title>Sequencing the genomes of 1000 actinobacteria strains.</title>
        <authorList>
            <person name="Klenk H.-P."/>
        </authorList>
    </citation>
    <scope>NUCLEOTIDE SEQUENCE [LARGE SCALE GENOMIC DNA]</scope>
    <source>
        <strain evidence="4 5">DSM 20146</strain>
    </source>
</reference>
<accession>A0A7W4UZ94</accession>
<evidence type="ECO:0000259" key="3">
    <source>
        <dbReference type="Pfam" id="PF07995"/>
    </source>
</evidence>
<keyword evidence="2" id="KW-0732">Signal</keyword>
<dbReference type="InterPro" id="IPR011042">
    <property type="entry name" value="6-blade_b-propeller_TolB-like"/>
</dbReference>
<evidence type="ECO:0000313" key="4">
    <source>
        <dbReference type="EMBL" id="MBB2969011.1"/>
    </source>
</evidence>
<dbReference type="InterPro" id="IPR011041">
    <property type="entry name" value="Quinoprot_gluc/sorb_DH_b-prop"/>
</dbReference>
<name>A0A7W4UZ94_LEIAQ</name>
<proteinExistence type="predicted"/>
<dbReference type="InterPro" id="IPR012938">
    <property type="entry name" value="Glc/Sorbosone_DH"/>
</dbReference>
<dbReference type="SUPFAM" id="SSF50952">
    <property type="entry name" value="Soluble quinoprotein glucose dehydrogenase"/>
    <property type="match status" value="1"/>
</dbReference>
<feature type="compositionally biased region" description="Low complexity" evidence="1">
    <location>
        <begin position="30"/>
        <end position="43"/>
    </location>
</feature>
<dbReference type="PANTHER" id="PTHR19328:SF13">
    <property type="entry name" value="HIPL1 PROTEIN"/>
    <property type="match status" value="1"/>
</dbReference>
<gene>
    <name evidence="4" type="ORF">FHX33_003793</name>
</gene>
<evidence type="ECO:0000256" key="1">
    <source>
        <dbReference type="SAM" id="MobiDB-lite"/>
    </source>
</evidence>
<feature type="signal peptide" evidence="2">
    <location>
        <begin position="1"/>
        <end position="24"/>
    </location>
</feature>
<feature type="domain" description="Glucose/Sorbosone dehydrogenase" evidence="3">
    <location>
        <begin position="72"/>
        <end position="368"/>
    </location>
</feature>
<keyword evidence="5" id="KW-1185">Reference proteome</keyword>
<dbReference type="Gene3D" id="2.120.10.30">
    <property type="entry name" value="TolB, C-terminal domain"/>
    <property type="match status" value="1"/>
</dbReference>
<dbReference type="EMBL" id="JACHVP010000005">
    <property type="protein sequence ID" value="MBB2969011.1"/>
    <property type="molecule type" value="Genomic_DNA"/>
</dbReference>
<dbReference type="AlphaFoldDB" id="A0A7W4UZ94"/>
<feature type="chain" id="PRO_5038622296" evidence="2">
    <location>
        <begin position="25"/>
        <end position="393"/>
    </location>
</feature>
<feature type="region of interest" description="Disordered" evidence="1">
    <location>
        <begin position="30"/>
        <end position="52"/>
    </location>
</feature>
<evidence type="ECO:0000256" key="2">
    <source>
        <dbReference type="SAM" id="SignalP"/>
    </source>
</evidence>
<organism evidence="4 5">
    <name type="scientific">Leifsonia aquatica</name>
    <name type="common">Corynebacterium aquaticum</name>
    <dbReference type="NCBI Taxonomy" id="144185"/>
    <lineage>
        <taxon>Bacteria</taxon>
        <taxon>Bacillati</taxon>
        <taxon>Actinomycetota</taxon>
        <taxon>Actinomycetes</taxon>
        <taxon>Micrococcales</taxon>
        <taxon>Microbacteriaceae</taxon>
        <taxon>Leifsonia</taxon>
    </lineage>
</organism>
<dbReference type="PROSITE" id="PS51257">
    <property type="entry name" value="PROKAR_LIPOPROTEIN"/>
    <property type="match status" value="1"/>
</dbReference>
<dbReference type="PANTHER" id="PTHR19328">
    <property type="entry name" value="HEDGEHOG-INTERACTING PROTEIN"/>
    <property type="match status" value="1"/>
</dbReference>
<evidence type="ECO:0000313" key="5">
    <source>
        <dbReference type="Proteomes" id="UP000538196"/>
    </source>
</evidence>
<dbReference type="Pfam" id="PF07995">
    <property type="entry name" value="GSDH"/>
    <property type="match status" value="1"/>
</dbReference>
<protein>
    <submittedName>
        <fullName evidence="4">Glucose/arabinose dehydrogenase</fullName>
    </submittedName>
</protein>